<reference evidence="2 3" key="1">
    <citation type="journal article" date="2023" name="Sci. Data">
        <title>Genome assembly of the Korean intertidal mud-creeper Batillaria attramentaria.</title>
        <authorList>
            <person name="Patra A.K."/>
            <person name="Ho P.T."/>
            <person name="Jun S."/>
            <person name="Lee S.J."/>
            <person name="Kim Y."/>
            <person name="Won Y.J."/>
        </authorList>
    </citation>
    <scope>NUCLEOTIDE SEQUENCE [LARGE SCALE GENOMIC DNA]</scope>
    <source>
        <strain evidence="2">Wonlab-2016</strain>
    </source>
</reference>
<dbReference type="EMBL" id="JACVVK020000603">
    <property type="protein sequence ID" value="KAK7463264.1"/>
    <property type="molecule type" value="Genomic_DNA"/>
</dbReference>
<gene>
    <name evidence="2" type="ORF">BaRGS_00038169</name>
</gene>
<proteinExistence type="predicted"/>
<evidence type="ECO:0000313" key="2">
    <source>
        <dbReference type="EMBL" id="KAK7463264.1"/>
    </source>
</evidence>
<organism evidence="2 3">
    <name type="scientific">Batillaria attramentaria</name>
    <dbReference type="NCBI Taxonomy" id="370345"/>
    <lineage>
        <taxon>Eukaryota</taxon>
        <taxon>Metazoa</taxon>
        <taxon>Spiralia</taxon>
        <taxon>Lophotrochozoa</taxon>
        <taxon>Mollusca</taxon>
        <taxon>Gastropoda</taxon>
        <taxon>Caenogastropoda</taxon>
        <taxon>Sorbeoconcha</taxon>
        <taxon>Cerithioidea</taxon>
        <taxon>Batillariidae</taxon>
        <taxon>Batillaria</taxon>
    </lineage>
</organism>
<dbReference type="AlphaFoldDB" id="A0ABD0J6K8"/>
<sequence>MTVEPLQQQQPLHDCTRHHPHPPRFIPTTDTQQRPTRAAPLPCGGGVGTSHPTSLFTVRRLSGRPVSFSSPCHSNPPPTRSPVASSAFLYRVTGQR</sequence>
<comment type="caution">
    <text evidence="2">The sequence shown here is derived from an EMBL/GenBank/DDBJ whole genome shotgun (WGS) entry which is preliminary data.</text>
</comment>
<feature type="region of interest" description="Disordered" evidence="1">
    <location>
        <begin position="1"/>
        <end position="52"/>
    </location>
</feature>
<keyword evidence="3" id="KW-1185">Reference proteome</keyword>
<feature type="region of interest" description="Disordered" evidence="1">
    <location>
        <begin position="67"/>
        <end position="87"/>
    </location>
</feature>
<feature type="compositionally biased region" description="Polar residues" evidence="1">
    <location>
        <begin position="1"/>
        <end position="11"/>
    </location>
</feature>
<evidence type="ECO:0000313" key="3">
    <source>
        <dbReference type="Proteomes" id="UP001519460"/>
    </source>
</evidence>
<evidence type="ECO:0000256" key="1">
    <source>
        <dbReference type="SAM" id="MobiDB-lite"/>
    </source>
</evidence>
<accession>A0ABD0J6K8</accession>
<protein>
    <submittedName>
        <fullName evidence="2">Uncharacterized protein</fullName>
    </submittedName>
</protein>
<name>A0ABD0J6K8_9CAEN</name>
<dbReference type="Proteomes" id="UP001519460">
    <property type="component" value="Unassembled WGS sequence"/>
</dbReference>